<evidence type="ECO:0000259" key="7">
    <source>
        <dbReference type="Pfam" id="PF02911"/>
    </source>
</evidence>
<dbReference type="Pfam" id="PF00551">
    <property type="entry name" value="Formyl_trans_N"/>
    <property type="match status" value="1"/>
</dbReference>
<dbReference type="Pfam" id="PF02911">
    <property type="entry name" value="Formyl_trans_C"/>
    <property type="match status" value="1"/>
</dbReference>
<reference evidence="8" key="1">
    <citation type="journal article" date="2012" name="Environ. Microbiol.">
        <title>Genomic content of uncultured Bacteroidetes from contrasting oceanic provinces in the North Atlantic Ocean.</title>
        <authorList>
            <person name="Gomez-Pereira P.R."/>
            <person name="Schuler M."/>
            <person name="Fuchs B.M."/>
            <person name="Bennke C."/>
            <person name="Teeling H."/>
            <person name="Waldmann J."/>
            <person name="Richter M."/>
            <person name="Barbe V."/>
            <person name="Bataille E."/>
            <person name="Glockner F.O."/>
            <person name="Amann R."/>
        </authorList>
    </citation>
    <scope>NUCLEOTIDE SEQUENCE</scope>
</reference>
<dbReference type="NCBIfam" id="TIGR00460">
    <property type="entry name" value="fmt"/>
    <property type="match status" value="1"/>
</dbReference>
<protein>
    <recommendedName>
        <fullName evidence="2 5">Methionyl-tRNA formyltransferase</fullName>
        <ecNumber evidence="2 5">2.1.2.9</ecNumber>
    </recommendedName>
</protein>
<dbReference type="InterPro" id="IPR005793">
    <property type="entry name" value="Formyl_trans_C"/>
</dbReference>
<dbReference type="SUPFAM" id="SSF53328">
    <property type="entry name" value="Formyltransferase"/>
    <property type="match status" value="1"/>
</dbReference>
<dbReference type="InterPro" id="IPR044135">
    <property type="entry name" value="Met-tRNA-FMT_C"/>
</dbReference>
<keyword evidence="3 5" id="KW-0808">Transferase</keyword>
<dbReference type="InterPro" id="IPR005794">
    <property type="entry name" value="Fmt"/>
</dbReference>
<evidence type="ECO:0000256" key="5">
    <source>
        <dbReference type="HAMAP-Rule" id="MF_00182"/>
    </source>
</evidence>
<comment type="function">
    <text evidence="5">Attaches a formyl group to the free amino group of methionyl-tRNA(fMet). The formyl group appears to play a dual role in the initiator identity of N-formylmethionyl-tRNA by promoting its recognition by IF2 and preventing the misappropriation of this tRNA by the elongation apparatus.</text>
</comment>
<proteinExistence type="inferred from homology"/>
<evidence type="ECO:0000256" key="4">
    <source>
        <dbReference type="ARBA" id="ARBA00022917"/>
    </source>
</evidence>
<dbReference type="PANTHER" id="PTHR11138">
    <property type="entry name" value="METHIONYL-TRNA FORMYLTRANSFERASE"/>
    <property type="match status" value="1"/>
</dbReference>
<evidence type="ECO:0000259" key="6">
    <source>
        <dbReference type="Pfam" id="PF00551"/>
    </source>
</evidence>
<evidence type="ECO:0000256" key="3">
    <source>
        <dbReference type="ARBA" id="ARBA00022679"/>
    </source>
</evidence>
<dbReference type="InterPro" id="IPR041711">
    <property type="entry name" value="Met-tRNA-FMT_N"/>
</dbReference>
<dbReference type="GO" id="GO:0005829">
    <property type="term" value="C:cytosol"/>
    <property type="evidence" value="ECO:0007669"/>
    <property type="project" value="TreeGrafter"/>
</dbReference>
<feature type="domain" description="Formyl transferase N-terminal" evidence="6">
    <location>
        <begin position="5"/>
        <end position="181"/>
    </location>
</feature>
<feature type="binding site" evidence="5">
    <location>
        <begin position="110"/>
        <end position="113"/>
    </location>
    <ligand>
        <name>(6S)-5,6,7,8-tetrahydrofolate</name>
        <dbReference type="ChEBI" id="CHEBI:57453"/>
    </ligand>
</feature>
<dbReference type="EMBL" id="FO117606">
    <property type="protein sequence ID" value="CCG00372.1"/>
    <property type="molecule type" value="Genomic_DNA"/>
</dbReference>
<dbReference type="InterPro" id="IPR036477">
    <property type="entry name" value="Formyl_transf_N_sf"/>
</dbReference>
<dbReference type="SUPFAM" id="SSF50486">
    <property type="entry name" value="FMT C-terminal domain-like"/>
    <property type="match status" value="1"/>
</dbReference>
<dbReference type="EC" id="2.1.2.9" evidence="2 5"/>
<dbReference type="HAMAP" id="MF_00182">
    <property type="entry name" value="Formyl_trans"/>
    <property type="match status" value="1"/>
</dbReference>
<reference evidence="8" key="2">
    <citation type="submission" date="2012-02" db="EMBL/GenBank/DDBJ databases">
        <authorList>
            <person name="Genoscope - CEA"/>
        </authorList>
    </citation>
    <scope>NUCLEOTIDE SEQUENCE</scope>
</reference>
<comment type="similarity">
    <text evidence="1 5">Belongs to the Fmt family.</text>
</comment>
<dbReference type="EMBL" id="FO117607">
    <property type="protein sequence ID" value="CCG00412.1"/>
    <property type="molecule type" value="Genomic_DNA"/>
</dbReference>
<dbReference type="PANTHER" id="PTHR11138:SF5">
    <property type="entry name" value="METHIONYL-TRNA FORMYLTRANSFERASE, MITOCHONDRIAL"/>
    <property type="match status" value="1"/>
</dbReference>
<dbReference type="InterPro" id="IPR002376">
    <property type="entry name" value="Formyl_transf_N"/>
</dbReference>
<organism evidence="8">
    <name type="scientific">uncultured Flavobacteriia bacterium</name>
    <dbReference type="NCBI Taxonomy" id="212695"/>
    <lineage>
        <taxon>Bacteria</taxon>
        <taxon>Pseudomonadati</taxon>
        <taxon>Bacteroidota</taxon>
        <taxon>Flavobacteriia</taxon>
        <taxon>environmental samples</taxon>
    </lineage>
</organism>
<sequence>MNELKIIFFGTPSFAVDSLHEINLNYNVVCAVTSPDKKSGRGQKINESKVKQYAKKNNIKILQPENLNDKEFINQIEAIQPDLIIVVAYRKLPFDIFSIPKYGTINLHASLLPNYRGAAPINWCLINNEKKTGVTTFFINEKIDQGDVLLKEEIIISDEDDFGTLYLKLSSIGSKLLVKTINGVVTDTLKASKQLIDEDLKIAPKISKENTRIIWNKPTKEILGKIRGLSPIPGAWTILKNGDIEIRMKILKAEIGKKILNKKVGKILIHDKELHVYSEGRIINCTLIQLENKRVMSAKDLINGLKLDENSHVY</sequence>
<accession>H6RH61</accession>
<evidence type="ECO:0000313" key="9">
    <source>
        <dbReference type="EMBL" id="CCG00412.1"/>
    </source>
</evidence>
<keyword evidence="4 5" id="KW-0648">Protein biosynthesis</keyword>
<name>H6RH61_9BACT</name>
<dbReference type="Gene3D" id="3.40.50.12230">
    <property type="match status" value="1"/>
</dbReference>
<evidence type="ECO:0000313" key="8">
    <source>
        <dbReference type="EMBL" id="CCG00372.1"/>
    </source>
</evidence>
<feature type="domain" description="Formyl transferase C-terminal" evidence="7">
    <location>
        <begin position="205"/>
        <end position="305"/>
    </location>
</feature>
<evidence type="ECO:0000256" key="1">
    <source>
        <dbReference type="ARBA" id="ARBA00010699"/>
    </source>
</evidence>
<dbReference type="CDD" id="cd08704">
    <property type="entry name" value="Met_tRNA_FMT_C"/>
    <property type="match status" value="1"/>
</dbReference>
<evidence type="ECO:0000256" key="2">
    <source>
        <dbReference type="ARBA" id="ARBA00012261"/>
    </source>
</evidence>
<dbReference type="AlphaFoldDB" id="H6RH61"/>
<gene>
    <name evidence="5 8" type="primary">fmt</name>
    <name evidence="9" type="ORF">VIS_S18_DB-B8_0017</name>
    <name evidence="8" type="ORF">VIS_S18DAB70017</name>
</gene>
<dbReference type="InterPro" id="IPR011034">
    <property type="entry name" value="Formyl_transferase-like_C_sf"/>
</dbReference>
<dbReference type="GO" id="GO:0004479">
    <property type="term" value="F:methionyl-tRNA formyltransferase activity"/>
    <property type="evidence" value="ECO:0007669"/>
    <property type="project" value="UniProtKB-UniRule"/>
</dbReference>
<comment type="catalytic activity">
    <reaction evidence="5">
        <text>L-methionyl-tRNA(fMet) + (6R)-10-formyltetrahydrofolate = N-formyl-L-methionyl-tRNA(fMet) + (6S)-5,6,7,8-tetrahydrofolate + H(+)</text>
        <dbReference type="Rhea" id="RHEA:24380"/>
        <dbReference type="Rhea" id="RHEA-COMP:9952"/>
        <dbReference type="Rhea" id="RHEA-COMP:9953"/>
        <dbReference type="ChEBI" id="CHEBI:15378"/>
        <dbReference type="ChEBI" id="CHEBI:57453"/>
        <dbReference type="ChEBI" id="CHEBI:78530"/>
        <dbReference type="ChEBI" id="CHEBI:78844"/>
        <dbReference type="ChEBI" id="CHEBI:195366"/>
        <dbReference type="EC" id="2.1.2.9"/>
    </reaction>
</comment>
<dbReference type="CDD" id="cd08646">
    <property type="entry name" value="FMT_core_Met-tRNA-FMT_N"/>
    <property type="match status" value="1"/>
</dbReference>